<feature type="compositionally biased region" description="Basic and acidic residues" evidence="1">
    <location>
        <begin position="20"/>
        <end position="29"/>
    </location>
</feature>
<feature type="region of interest" description="Disordered" evidence="1">
    <location>
        <begin position="1"/>
        <end position="29"/>
    </location>
</feature>
<dbReference type="InterPro" id="IPR008978">
    <property type="entry name" value="HSP20-like_chaperone"/>
</dbReference>
<gene>
    <name evidence="2" type="ORF">V6N11_051895</name>
</gene>
<reference evidence="2 3" key="1">
    <citation type="journal article" date="2024" name="G3 (Bethesda)">
        <title>Genome assembly of Hibiscus sabdariffa L. provides insights into metabolisms of medicinal natural products.</title>
        <authorList>
            <person name="Kim T."/>
        </authorList>
    </citation>
    <scope>NUCLEOTIDE SEQUENCE [LARGE SCALE GENOMIC DNA]</scope>
    <source>
        <strain evidence="2">TK-2024</strain>
        <tissue evidence="2">Old leaves</tissue>
    </source>
</reference>
<dbReference type="Proteomes" id="UP001396334">
    <property type="component" value="Unassembled WGS sequence"/>
</dbReference>
<accession>A0ABR2U8Q4</accession>
<name>A0ABR2U8Q4_9ROSI</name>
<evidence type="ECO:0000313" key="3">
    <source>
        <dbReference type="Proteomes" id="UP001396334"/>
    </source>
</evidence>
<dbReference type="EMBL" id="JBBPBN010000001">
    <property type="protein sequence ID" value="KAK9045992.1"/>
    <property type="molecule type" value="Genomic_DNA"/>
</dbReference>
<proteinExistence type="predicted"/>
<sequence>MVWINDPHGLGGDPNCPHLQDQRPRYNREDIKVGTRDGNIMQTKGEGIKEETMSHAEDKDNVWHVAERVEFSWEIELSDNVKVEQIKTQVDKDSTPKPSNG</sequence>
<comment type="caution">
    <text evidence="2">The sequence shown here is derived from an EMBL/GenBank/DDBJ whole genome shotgun (WGS) entry which is preliminary data.</text>
</comment>
<dbReference type="Gene3D" id="2.60.40.790">
    <property type="match status" value="1"/>
</dbReference>
<keyword evidence="3" id="KW-1185">Reference proteome</keyword>
<evidence type="ECO:0000256" key="1">
    <source>
        <dbReference type="SAM" id="MobiDB-lite"/>
    </source>
</evidence>
<protein>
    <submittedName>
        <fullName evidence="2">Uncharacterized protein</fullName>
    </submittedName>
</protein>
<organism evidence="2 3">
    <name type="scientific">Hibiscus sabdariffa</name>
    <name type="common">roselle</name>
    <dbReference type="NCBI Taxonomy" id="183260"/>
    <lineage>
        <taxon>Eukaryota</taxon>
        <taxon>Viridiplantae</taxon>
        <taxon>Streptophyta</taxon>
        <taxon>Embryophyta</taxon>
        <taxon>Tracheophyta</taxon>
        <taxon>Spermatophyta</taxon>
        <taxon>Magnoliopsida</taxon>
        <taxon>eudicotyledons</taxon>
        <taxon>Gunneridae</taxon>
        <taxon>Pentapetalae</taxon>
        <taxon>rosids</taxon>
        <taxon>malvids</taxon>
        <taxon>Malvales</taxon>
        <taxon>Malvaceae</taxon>
        <taxon>Malvoideae</taxon>
        <taxon>Hibiscus</taxon>
    </lineage>
</organism>
<evidence type="ECO:0000313" key="2">
    <source>
        <dbReference type="EMBL" id="KAK9045992.1"/>
    </source>
</evidence>